<dbReference type="SUPFAM" id="SSF82544">
    <property type="entry name" value="GckA/TtuD-like"/>
    <property type="match status" value="1"/>
</dbReference>
<dbReference type="InterPro" id="IPR039760">
    <property type="entry name" value="MOFRL_protein"/>
</dbReference>
<dbReference type="AlphaFoldDB" id="M9RRX8"/>
<protein>
    <submittedName>
        <fullName evidence="3">Putative hydroxypyruvate reductase</fullName>
    </submittedName>
</protein>
<reference evidence="3 4" key="1">
    <citation type="journal article" date="2013" name="PLoS ONE">
        <title>Poles Apart: Arctic and Antarctic Octadecabacter strains Share High Genome Plasticity and a New Type of Xanthorhodopsin.</title>
        <authorList>
            <person name="Vollmers J."/>
            <person name="Voget S."/>
            <person name="Dietrich S."/>
            <person name="Gollnow K."/>
            <person name="Smits M."/>
            <person name="Meyer K."/>
            <person name="Brinkhoff T."/>
            <person name="Simon M."/>
            <person name="Daniel R."/>
        </authorList>
    </citation>
    <scope>NUCLEOTIDE SEQUENCE [LARGE SCALE GENOMIC DNA]</scope>
    <source>
        <strain evidence="3 4">238</strain>
        <plasmid evidence="4">Plasmid pOA238_160</plasmid>
    </source>
</reference>
<keyword evidence="3" id="KW-0614">Plasmid</keyword>
<feature type="domain" description="MOFRL-associated" evidence="2">
    <location>
        <begin position="30"/>
        <end position="249"/>
    </location>
</feature>
<evidence type="ECO:0000313" key="3">
    <source>
        <dbReference type="EMBL" id="AGI74912.1"/>
    </source>
</evidence>
<dbReference type="InterPro" id="IPR007835">
    <property type="entry name" value="MOFRL"/>
</dbReference>
<evidence type="ECO:0000259" key="2">
    <source>
        <dbReference type="Pfam" id="PF13660"/>
    </source>
</evidence>
<dbReference type="eggNOG" id="COG2379">
    <property type="taxonomic scope" value="Bacteria"/>
</dbReference>
<dbReference type="GO" id="GO:0008887">
    <property type="term" value="F:glycerate kinase activity"/>
    <property type="evidence" value="ECO:0007669"/>
    <property type="project" value="InterPro"/>
</dbReference>
<geneLocation type="plasmid" evidence="3 4">
    <name>pOA238_160</name>
</geneLocation>
<keyword evidence="3" id="KW-0670">Pyruvate</keyword>
<proteinExistence type="predicted"/>
<dbReference type="Gene3D" id="3.40.1480.10">
    <property type="entry name" value="MOFRL domain"/>
    <property type="match status" value="1"/>
</dbReference>
<dbReference type="Proteomes" id="UP000004688">
    <property type="component" value="Plasmid pOA238_160"/>
</dbReference>
<evidence type="ECO:0000259" key="1">
    <source>
        <dbReference type="Pfam" id="PF05161"/>
    </source>
</evidence>
<dbReference type="GO" id="GO:0005737">
    <property type="term" value="C:cytoplasm"/>
    <property type="evidence" value="ECO:0007669"/>
    <property type="project" value="TreeGrafter"/>
</dbReference>
<dbReference type="InterPro" id="IPR025286">
    <property type="entry name" value="MOFRL_assoc_dom"/>
</dbReference>
<dbReference type="InterPro" id="IPR038614">
    <property type="entry name" value="GK_N_sf"/>
</dbReference>
<name>M9RRX8_9RHOB</name>
<sequence>MNHHLEHLNSAPAQLATCSTVDGTDRAVLIALFEAAVSAADPYEAIKANLPKPPKGRTVVIGAGKGAAQLARAFEQQWTVPLSGVVVTRYGYDVPCDQITVLTAAHPIPDKAGLNASRQIIDAVQDLTEADLVVALICGGGSALLPMPLDDLTLQDEIDLNTSLLNSGAPISVMNALRGQFSAIKSGRLAQMAHPAKVVTLVVSDVPGDDPAQVASGPTIPSTVSREFALSLIDIWSISMPPRLAKWLEITPRGTPITQDASFARDEVVIIASARKSLEAAAERAKEIGIPAVILSDQIEGEAKEIAKMHAAIATEISRNDRPFPRPVVLLSGGETTVTLSKSGKGGRNSEFALSLALAGAEVPFSALVADTDRIDGSEENAGAFVSGQSAKHLRSLGQNPEALLANHDSWTAFDVIGDLFSPGPTGTNVNDFRAILIR</sequence>
<gene>
    <name evidence="3" type="ORF">OA238_160p1060</name>
</gene>
<dbReference type="Pfam" id="PF13660">
    <property type="entry name" value="DUF4147"/>
    <property type="match status" value="1"/>
</dbReference>
<dbReference type="KEGG" id="oar:OA238_160p1060"/>
<feature type="domain" description="MOFRL" evidence="1">
    <location>
        <begin position="328"/>
        <end position="432"/>
    </location>
</feature>
<dbReference type="PANTHER" id="PTHR12227:SF0">
    <property type="entry name" value="GLYCERATE KINASE"/>
    <property type="match status" value="1"/>
</dbReference>
<keyword evidence="4" id="KW-1185">Reference proteome</keyword>
<dbReference type="HOGENOM" id="CLU_032279_1_1_5"/>
<dbReference type="EMBL" id="CP003744">
    <property type="protein sequence ID" value="AGI74912.1"/>
    <property type="molecule type" value="Genomic_DNA"/>
</dbReference>
<dbReference type="PANTHER" id="PTHR12227">
    <property type="entry name" value="GLYCERATE KINASE"/>
    <property type="match status" value="1"/>
</dbReference>
<evidence type="ECO:0000313" key="4">
    <source>
        <dbReference type="Proteomes" id="UP000004688"/>
    </source>
</evidence>
<dbReference type="Gene3D" id="3.40.50.10180">
    <property type="entry name" value="Glycerate kinase, MOFRL-like N-terminal domain"/>
    <property type="match status" value="1"/>
</dbReference>
<dbReference type="Pfam" id="PF05161">
    <property type="entry name" value="MOFRL"/>
    <property type="match status" value="1"/>
</dbReference>
<organism evidence="3 4">
    <name type="scientific">Octadecabacter arcticus 238</name>
    <dbReference type="NCBI Taxonomy" id="391616"/>
    <lineage>
        <taxon>Bacteria</taxon>
        <taxon>Pseudomonadati</taxon>
        <taxon>Pseudomonadota</taxon>
        <taxon>Alphaproteobacteria</taxon>
        <taxon>Rhodobacterales</taxon>
        <taxon>Roseobacteraceae</taxon>
        <taxon>Octadecabacter</taxon>
    </lineage>
</organism>
<dbReference type="InterPro" id="IPR037035">
    <property type="entry name" value="GK-like_C_sf"/>
</dbReference>
<accession>M9RRX8</accession>